<sequence>MLVFALLIYLFCTTAWHSMIPLVAPAILLPEYPIKLSAVGFERALQRHSFKGLVHETPSLQVTPPRDITSEVPSGEIKEGEPPGRGPQGEMPAEEEPRGGEPSEHEPPGEGPSGEMPVEDETPGGPQGQEPPGRLSKETPRDQSSSKKKPPERISSVSPERRPKKKSLSRKVRSLKKNRQKKEGPENKLSWIRNQHRTERLGKELPPGKSSRKISPEKRLTKEMQRKRNSEFPKKFRGNQSRMPPKKMLPEGNSPSVKQTRALSPRKRSPTISSRERPSGKRQRKPPKAAPLGRRTGNGASLGGMPSGGGPLGGEPPRRVTPREKAGMGEDSRKRIIRGRGRRKVIEKIPATDYDSEKRMGNAGRRTLGGRKPSRRVESIRNFSQRGYMLSKRKQSYSKLPLGQTQRGRMPPRGGSNSRATKKFSNRGVPETPLGVVPSKIQGIVLEEVRG</sequence>
<protein>
    <submittedName>
        <fullName evidence="3">Uncharacterized protein</fullName>
    </submittedName>
</protein>
<name>A0AA36HA74_CYLNA</name>
<feature type="compositionally biased region" description="Basic residues" evidence="1">
    <location>
        <begin position="162"/>
        <end position="180"/>
    </location>
</feature>
<evidence type="ECO:0000313" key="3">
    <source>
        <dbReference type="EMBL" id="CAJ0606611.1"/>
    </source>
</evidence>
<feature type="compositionally biased region" description="Basic and acidic residues" evidence="1">
    <location>
        <begin position="214"/>
        <end position="234"/>
    </location>
</feature>
<reference evidence="3" key="1">
    <citation type="submission" date="2023-07" db="EMBL/GenBank/DDBJ databases">
        <authorList>
            <consortium name="CYATHOMIX"/>
        </authorList>
    </citation>
    <scope>NUCLEOTIDE SEQUENCE</scope>
    <source>
        <strain evidence="3">N/A</strain>
    </source>
</reference>
<feature type="compositionally biased region" description="Basic and acidic residues" evidence="1">
    <location>
        <begin position="95"/>
        <end position="108"/>
    </location>
</feature>
<dbReference type="EMBL" id="CATQJL010000316">
    <property type="protein sequence ID" value="CAJ0606611.1"/>
    <property type="molecule type" value="Genomic_DNA"/>
</dbReference>
<keyword evidence="4" id="KW-1185">Reference proteome</keyword>
<gene>
    <name evidence="3" type="ORF">CYNAS_LOCUS18594</name>
</gene>
<dbReference type="AlphaFoldDB" id="A0AA36HA74"/>
<feature type="compositionally biased region" description="Basic and acidic residues" evidence="1">
    <location>
        <begin position="135"/>
        <end position="152"/>
    </location>
</feature>
<accession>A0AA36HA74</accession>
<feature type="compositionally biased region" description="Basic and acidic residues" evidence="1">
    <location>
        <begin position="316"/>
        <end position="334"/>
    </location>
</feature>
<keyword evidence="2" id="KW-0732">Signal</keyword>
<organism evidence="3 4">
    <name type="scientific">Cylicocyclus nassatus</name>
    <name type="common">Nematode worm</name>
    <dbReference type="NCBI Taxonomy" id="53992"/>
    <lineage>
        <taxon>Eukaryota</taxon>
        <taxon>Metazoa</taxon>
        <taxon>Ecdysozoa</taxon>
        <taxon>Nematoda</taxon>
        <taxon>Chromadorea</taxon>
        <taxon>Rhabditida</taxon>
        <taxon>Rhabditina</taxon>
        <taxon>Rhabditomorpha</taxon>
        <taxon>Strongyloidea</taxon>
        <taxon>Strongylidae</taxon>
        <taxon>Cylicocyclus</taxon>
    </lineage>
</organism>
<feature type="region of interest" description="Disordered" evidence="1">
    <location>
        <begin position="56"/>
        <end position="437"/>
    </location>
</feature>
<dbReference type="Proteomes" id="UP001176961">
    <property type="component" value="Unassembled WGS sequence"/>
</dbReference>
<feature type="chain" id="PRO_5041330886" evidence="2">
    <location>
        <begin position="16"/>
        <end position="451"/>
    </location>
</feature>
<proteinExistence type="predicted"/>
<feature type="signal peptide" evidence="2">
    <location>
        <begin position="1"/>
        <end position="15"/>
    </location>
</feature>
<comment type="caution">
    <text evidence="3">The sequence shown here is derived from an EMBL/GenBank/DDBJ whole genome shotgun (WGS) entry which is preliminary data.</text>
</comment>
<evidence type="ECO:0000256" key="2">
    <source>
        <dbReference type="SAM" id="SignalP"/>
    </source>
</evidence>
<feature type="compositionally biased region" description="Polar residues" evidence="1">
    <location>
        <begin position="253"/>
        <end position="262"/>
    </location>
</feature>
<feature type="compositionally biased region" description="Gly residues" evidence="1">
    <location>
        <begin position="300"/>
        <end position="313"/>
    </location>
</feature>
<evidence type="ECO:0000256" key="1">
    <source>
        <dbReference type="SAM" id="MobiDB-lite"/>
    </source>
</evidence>
<evidence type="ECO:0000313" key="4">
    <source>
        <dbReference type="Proteomes" id="UP001176961"/>
    </source>
</evidence>
<feature type="compositionally biased region" description="Basic residues" evidence="1">
    <location>
        <begin position="335"/>
        <end position="345"/>
    </location>
</feature>